<keyword evidence="5" id="KW-1185">Reference proteome</keyword>
<sequence length="248" mass="27904">MSASSNKPKTTRWIFGGRGRQAAQRPPPQAPPLPPLSNFSSGSVADSAWASSDFLLGVGMVIIQRNTHKIVVVYEQKLGYWFFPRGRKDIGETLEGAALREAYEESGYRATFLPLCHFTRQPAPPENMEAKNRPNTEPIFLTFKSWQPRQTTNGGFIDAGGEYLTTWYAGQIPEGAVKDTGTGMPDELHYESHLLTIEEALQRVYGQEVNVLRYVWKAYEDTLGWEARSRSWRNAEKSESARASDMPQ</sequence>
<accession>A0A0D2LCF5</accession>
<dbReference type="GO" id="GO:0006167">
    <property type="term" value="P:AMP biosynthetic process"/>
    <property type="evidence" value="ECO:0007669"/>
    <property type="project" value="TreeGrafter"/>
</dbReference>
<dbReference type="GO" id="GO:0004081">
    <property type="term" value="F:bis(5'-nucleosyl)-tetraphosphatase (asymmetrical) activity"/>
    <property type="evidence" value="ECO:0007669"/>
    <property type="project" value="TreeGrafter"/>
</dbReference>
<gene>
    <name evidence="4" type="ORF">HYPSUDRAFT_38341</name>
</gene>
<dbReference type="InterPro" id="IPR015797">
    <property type="entry name" value="NUDIX_hydrolase-like_dom_sf"/>
</dbReference>
<dbReference type="InterPro" id="IPR020084">
    <property type="entry name" value="NUDIX_hydrolase_CS"/>
</dbReference>
<name>A0A0D2LCF5_HYPSF</name>
<dbReference type="PROSITE" id="PS00893">
    <property type="entry name" value="NUDIX_BOX"/>
    <property type="match status" value="1"/>
</dbReference>
<organism evidence="4 5">
    <name type="scientific">Hypholoma sublateritium (strain FD-334 SS-4)</name>
    <dbReference type="NCBI Taxonomy" id="945553"/>
    <lineage>
        <taxon>Eukaryota</taxon>
        <taxon>Fungi</taxon>
        <taxon>Dikarya</taxon>
        <taxon>Basidiomycota</taxon>
        <taxon>Agaricomycotina</taxon>
        <taxon>Agaricomycetes</taxon>
        <taxon>Agaricomycetidae</taxon>
        <taxon>Agaricales</taxon>
        <taxon>Agaricineae</taxon>
        <taxon>Strophariaceae</taxon>
        <taxon>Hypholoma</taxon>
    </lineage>
</organism>
<dbReference type="PANTHER" id="PTHR21340">
    <property type="entry name" value="DIADENOSINE 5,5-P1,P4-TETRAPHOSPHATE PYROPHOSPHOHYDROLASE MUTT"/>
    <property type="match status" value="1"/>
</dbReference>
<dbReference type="InterPro" id="IPR000086">
    <property type="entry name" value="NUDIX_hydrolase_dom"/>
</dbReference>
<evidence type="ECO:0000259" key="3">
    <source>
        <dbReference type="PROSITE" id="PS51462"/>
    </source>
</evidence>
<evidence type="ECO:0000256" key="1">
    <source>
        <dbReference type="ARBA" id="ARBA00022801"/>
    </source>
</evidence>
<protein>
    <recommendedName>
        <fullName evidence="3">Nudix hydrolase domain-containing protein</fullName>
    </recommendedName>
</protein>
<dbReference type="PANTHER" id="PTHR21340:SF0">
    <property type="entry name" value="BIS(5'-NUCLEOSYL)-TETRAPHOSPHATASE [ASYMMETRICAL]"/>
    <property type="match status" value="1"/>
</dbReference>
<evidence type="ECO:0000256" key="2">
    <source>
        <dbReference type="SAM" id="MobiDB-lite"/>
    </source>
</evidence>
<feature type="compositionally biased region" description="Pro residues" evidence="2">
    <location>
        <begin position="25"/>
        <end position="35"/>
    </location>
</feature>
<dbReference type="InterPro" id="IPR051325">
    <property type="entry name" value="Nudix_hydrolase_domain"/>
</dbReference>
<proteinExistence type="predicted"/>
<dbReference type="GO" id="GO:0006754">
    <property type="term" value="P:ATP biosynthetic process"/>
    <property type="evidence" value="ECO:0007669"/>
    <property type="project" value="TreeGrafter"/>
</dbReference>
<dbReference type="OMA" id="REENTGM"/>
<dbReference type="AlphaFoldDB" id="A0A0D2LCF5"/>
<dbReference type="PROSITE" id="PS51462">
    <property type="entry name" value="NUDIX"/>
    <property type="match status" value="1"/>
</dbReference>
<dbReference type="Gene3D" id="3.90.79.10">
    <property type="entry name" value="Nucleoside Triphosphate Pyrophosphohydrolase"/>
    <property type="match status" value="1"/>
</dbReference>
<dbReference type="CDD" id="cd02883">
    <property type="entry name" value="NUDIX_Hydrolase"/>
    <property type="match status" value="1"/>
</dbReference>
<feature type="domain" description="Nudix hydrolase" evidence="3">
    <location>
        <begin position="53"/>
        <end position="219"/>
    </location>
</feature>
<evidence type="ECO:0000313" key="5">
    <source>
        <dbReference type="Proteomes" id="UP000054270"/>
    </source>
</evidence>
<evidence type="ECO:0000313" key="4">
    <source>
        <dbReference type="EMBL" id="KJA24957.1"/>
    </source>
</evidence>
<feature type="region of interest" description="Disordered" evidence="2">
    <location>
        <begin position="1"/>
        <end position="37"/>
    </location>
</feature>
<dbReference type="OrthoDB" id="276276at2759"/>
<keyword evidence="1" id="KW-0378">Hydrolase</keyword>
<reference evidence="5" key="1">
    <citation type="submission" date="2014-04" db="EMBL/GenBank/DDBJ databases">
        <title>Evolutionary Origins and Diversification of the Mycorrhizal Mutualists.</title>
        <authorList>
            <consortium name="DOE Joint Genome Institute"/>
            <consortium name="Mycorrhizal Genomics Consortium"/>
            <person name="Kohler A."/>
            <person name="Kuo A."/>
            <person name="Nagy L.G."/>
            <person name="Floudas D."/>
            <person name="Copeland A."/>
            <person name="Barry K.W."/>
            <person name="Cichocki N."/>
            <person name="Veneault-Fourrey C."/>
            <person name="LaButti K."/>
            <person name="Lindquist E.A."/>
            <person name="Lipzen A."/>
            <person name="Lundell T."/>
            <person name="Morin E."/>
            <person name="Murat C."/>
            <person name="Riley R."/>
            <person name="Ohm R."/>
            <person name="Sun H."/>
            <person name="Tunlid A."/>
            <person name="Henrissat B."/>
            <person name="Grigoriev I.V."/>
            <person name="Hibbett D.S."/>
            <person name="Martin F."/>
        </authorList>
    </citation>
    <scope>NUCLEOTIDE SEQUENCE [LARGE SCALE GENOMIC DNA]</scope>
    <source>
        <strain evidence="5">FD-334 SS-4</strain>
    </source>
</reference>
<dbReference type="Pfam" id="PF00293">
    <property type="entry name" value="NUDIX"/>
    <property type="match status" value="1"/>
</dbReference>
<dbReference type="SUPFAM" id="SSF55811">
    <property type="entry name" value="Nudix"/>
    <property type="match status" value="1"/>
</dbReference>
<dbReference type="Proteomes" id="UP000054270">
    <property type="component" value="Unassembled WGS sequence"/>
</dbReference>
<dbReference type="EMBL" id="KN817534">
    <property type="protein sequence ID" value="KJA24957.1"/>
    <property type="molecule type" value="Genomic_DNA"/>
</dbReference>